<reference evidence="7" key="1">
    <citation type="submission" date="2015-09" db="EMBL/GenBank/DDBJ databases">
        <authorList>
            <consortium name="Pathogen Informatics"/>
        </authorList>
    </citation>
    <scope>NUCLEOTIDE SEQUENCE [LARGE SCALE GENOMIC DNA]</scope>
    <source>
        <strain evidence="7">Lake Konstanz</strain>
    </source>
</reference>
<dbReference type="OrthoDB" id="21595at2759"/>
<evidence type="ECO:0000259" key="5">
    <source>
        <dbReference type="PROSITE" id="PS51460"/>
    </source>
</evidence>
<evidence type="ECO:0000256" key="4">
    <source>
        <dbReference type="SAM" id="MobiDB-lite"/>
    </source>
</evidence>
<dbReference type="Proteomes" id="UP000051952">
    <property type="component" value="Unassembled WGS sequence"/>
</dbReference>
<dbReference type="InterPro" id="IPR036534">
    <property type="entry name" value="GAR_dom_sf"/>
</dbReference>
<dbReference type="VEuPathDB" id="TriTrypDB:BSAL_20875"/>
<name>A0A0S4JHA8_BODSA</name>
<evidence type="ECO:0000256" key="3">
    <source>
        <dbReference type="ARBA" id="ARBA00023212"/>
    </source>
</evidence>
<organism evidence="6 7">
    <name type="scientific">Bodo saltans</name>
    <name type="common">Flagellated protozoan</name>
    <dbReference type="NCBI Taxonomy" id="75058"/>
    <lineage>
        <taxon>Eukaryota</taxon>
        <taxon>Discoba</taxon>
        <taxon>Euglenozoa</taxon>
        <taxon>Kinetoplastea</taxon>
        <taxon>Metakinetoplastina</taxon>
        <taxon>Eubodonida</taxon>
        <taxon>Bodonidae</taxon>
        <taxon>Bodo</taxon>
    </lineage>
</organism>
<keyword evidence="7" id="KW-1185">Reference proteome</keyword>
<feature type="region of interest" description="Disordered" evidence="4">
    <location>
        <begin position="47"/>
        <end position="67"/>
    </location>
</feature>
<sequence>MASTSSSTSSNVNSTVRALVEDFLSLHQKRLLSQVDAFVTATLAGRSDDDVDASSSSSTAPNADENGAVREALDARFRRWHIAFNVPFTITKDWDGARQRLAAACPPASQWDLLVARIRAETRGFSEADALRALEKQFNIARRRGQSFVALKVEESTGAQSVSPIAALRPVASTIRQAAESPSPTTTATTTAPIERPALVAVKPVEGKTDPQQEDLREWILALLNPEMIAAHPNLVALAPLVDAVKSSANVVDLLRDGLLMSFLVQSLRALPPPSIKLPKRITGFYRRDNVSACLKDVATHFPQFHVTAMLDVGDIVIDDDNTTAAEKDRKDRRVMTFLLNMSKAALRGGQYSGPVPVFVQLDEEIDKEAATITEAEMSTACDDDPQINSSPAASQVQHGAVQASGVSPPSALPVEEVAASPVPYASTSLPEPSKPVDVDVISKREINAAVEEGDDAPAAAAAPEYVPCYGDAIDEGVGALMNRTLQKFPGLANITQLKRLARSGAYVIYHRISKKKTLVHIRAMRSTLMIRVGGGWDVLEHWLSRHAVDMLGKAAAR</sequence>
<feature type="domain" description="GAR" evidence="5">
    <location>
        <begin position="469"/>
        <end position="551"/>
    </location>
</feature>
<proteinExistence type="predicted"/>
<dbReference type="AlphaFoldDB" id="A0A0S4JHA8"/>
<dbReference type="EMBL" id="CYKH01001734">
    <property type="protein sequence ID" value="CUG89403.1"/>
    <property type="molecule type" value="Genomic_DNA"/>
</dbReference>
<evidence type="ECO:0000256" key="2">
    <source>
        <dbReference type="ARBA" id="ARBA00022490"/>
    </source>
</evidence>
<keyword evidence="2" id="KW-0963">Cytoplasm</keyword>
<protein>
    <recommendedName>
        <fullName evidence="5">GAR domain-containing protein</fullName>
    </recommendedName>
</protein>
<evidence type="ECO:0000313" key="6">
    <source>
        <dbReference type="EMBL" id="CUG89403.1"/>
    </source>
</evidence>
<keyword evidence="3" id="KW-0206">Cytoskeleton</keyword>
<dbReference type="GO" id="GO:0008017">
    <property type="term" value="F:microtubule binding"/>
    <property type="evidence" value="ECO:0007669"/>
    <property type="project" value="InterPro"/>
</dbReference>
<comment type="subcellular location">
    <subcellularLocation>
        <location evidence="1">Cytoplasm</location>
        <location evidence="1">Cytoskeleton</location>
    </subcellularLocation>
</comment>
<dbReference type="PROSITE" id="PS51460">
    <property type="entry name" value="GAR"/>
    <property type="match status" value="1"/>
</dbReference>
<dbReference type="InterPro" id="IPR003108">
    <property type="entry name" value="GAR_dom"/>
</dbReference>
<gene>
    <name evidence="6" type="ORF">BSAL_20875</name>
</gene>
<feature type="region of interest" description="Disordered" evidence="4">
    <location>
        <begin position="382"/>
        <end position="410"/>
    </location>
</feature>
<dbReference type="SMART" id="SM00243">
    <property type="entry name" value="GAS2"/>
    <property type="match status" value="1"/>
</dbReference>
<evidence type="ECO:0000256" key="1">
    <source>
        <dbReference type="ARBA" id="ARBA00004245"/>
    </source>
</evidence>
<feature type="compositionally biased region" description="Polar residues" evidence="4">
    <location>
        <begin position="387"/>
        <end position="398"/>
    </location>
</feature>
<dbReference type="Gene3D" id="3.30.920.20">
    <property type="entry name" value="Gas2-like domain"/>
    <property type="match status" value="1"/>
</dbReference>
<dbReference type="Pfam" id="PF02187">
    <property type="entry name" value="GAS2"/>
    <property type="match status" value="1"/>
</dbReference>
<dbReference type="GO" id="GO:0005856">
    <property type="term" value="C:cytoskeleton"/>
    <property type="evidence" value="ECO:0007669"/>
    <property type="project" value="UniProtKB-SubCell"/>
</dbReference>
<dbReference type="SUPFAM" id="SSF143575">
    <property type="entry name" value="GAS2 domain-like"/>
    <property type="match status" value="1"/>
</dbReference>
<accession>A0A0S4JHA8</accession>
<evidence type="ECO:0000313" key="7">
    <source>
        <dbReference type="Proteomes" id="UP000051952"/>
    </source>
</evidence>